<feature type="domain" description="Type II/III secretion system secretin-like" evidence="2">
    <location>
        <begin position="261"/>
        <end position="421"/>
    </location>
</feature>
<evidence type="ECO:0000313" key="4">
    <source>
        <dbReference type="EMBL" id="TWT81649.1"/>
    </source>
</evidence>
<gene>
    <name evidence="4" type="primary">gspD_1</name>
    <name evidence="4" type="ORF">CA13_31020</name>
</gene>
<dbReference type="PRINTS" id="PR00811">
    <property type="entry name" value="BCTERIALGSPD"/>
</dbReference>
<dbReference type="InterPro" id="IPR032789">
    <property type="entry name" value="T2SS-T3SS_pil_N"/>
</dbReference>
<sequence>MDTNRLTAKSVASMMLVLGFAINGLGTSAKGEEPIRLTSTESTASHSISQSVERLEMLVKSSRILTLEERIPKFQVHNEEVIGATPVSQNQIQIFAKLPGSTQLNLWDTNNKLYTVDVTVTADAREAEGILASQLPYASLKVMPVNTSAIISGTVTSVDDVDRAVAIVEQFYPTVVNNIKVVGVQQVLLHTKIMEVSRTKLRELGVDISVLSNGNLFINTPGGFGNLSASGVATSPPFNLTAGDTANVRIFTGNFDALIRALRQDNLLKLLAEPTVVATHGRPARFIVGGKVPYIVPTGNGSISVNYEEYGTAVDFLPFVVGPGRIRLEVRPEVSEVDTARSIIQGSTQVYAFTHRYVETAVEMQAGQTFAIAGLLQSRTESKRVATPFFGELPYIGALFRHMEEKRNDIELLVTVTPEVVAAMDPFETPCGGPGLNSASPTDCELFGRGFIEVPNLNGMDCGSPEPMNYGPSPMDKNCQPQNPNGMPFGPQAMGGLQHQATMYDQGPAFNQGGMYPPGAIVPGTDPMVVGDGVTVMTPQN</sequence>
<dbReference type="InterPro" id="IPR001775">
    <property type="entry name" value="GspD/PilQ"/>
</dbReference>
<dbReference type="PANTHER" id="PTHR30332">
    <property type="entry name" value="PROBABLE GENERAL SECRETION PATHWAY PROTEIN D"/>
    <property type="match status" value="1"/>
</dbReference>
<evidence type="ECO:0000259" key="2">
    <source>
        <dbReference type="Pfam" id="PF00263"/>
    </source>
</evidence>
<dbReference type="EMBL" id="SJPJ01000001">
    <property type="protein sequence ID" value="TWT81649.1"/>
    <property type="molecule type" value="Genomic_DNA"/>
</dbReference>
<dbReference type="GO" id="GO:0015627">
    <property type="term" value="C:type II protein secretion system complex"/>
    <property type="evidence" value="ECO:0007669"/>
    <property type="project" value="TreeGrafter"/>
</dbReference>
<comment type="similarity">
    <text evidence="1">Belongs to the bacterial secretin family.</text>
</comment>
<proteinExistence type="inferred from homology"/>
<dbReference type="Pfam" id="PF00263">
    <property type="entry name" value="Secretin"/>
    <property type="match status" value="1"/>
</dbReference>
<reference evidence="4 5" key="1">
    <citation type="submission" date="2019-02" db="EMBL/GenBank/DDBJ databases">
        <title>Deep-cultivation of Planctomycetes and their phenomic and genomic characterization uncovers novel biology.</title>
        <authorList>
            <person name="Wiegand S."/>
            <person name="Jogler M."/>
            <person name="Boedeker C."/>
            <person name="Pinto D."/>
            <person name="Vollmers J."/>
            <person name="Rivas-Marin E."/>
            <person name="Kohn T."/>
            <person name="Peeters S.H."/>
            <person name="Heuer A."/>
            <person name="Rast P."/>
            <person name="Oberbeckmann S."/>
            <person name="Bunk B."/>
            <person name="Jeske O."/>
            <person name="Meyerdierks A."/>
            <person name="Storesund J.E."/>
            <person name="Kallscheuer N."/>
            <person name="Luecker S."/>
            <person name="Lage O.M."/>
            <person name="Pohl T."/>
            <person name="Merkel B.J."/>
            <person name="Hornburger P."/>
            <person name="Mueller R.-W."/>
            <person name="Bruemmer F."/>
            <person name="Labrenz M."/>
            <person name="Spormann A.M."/>
            <person name="Op Den Camp H."/>
            <person name="Overmann J."/>
            <person name="Amann R."/>
            <person name="Jetten M.S.M."/>
            <person name="Mascher T."/>
            <person name="Medema M.H."/>
            <person name="Devos D.P."/>
            <person name="Kaster A.-K."/>
            <person name="Ovreas L."/>
            <person name="Rohde M."/>
            <person name="Galperin M.Y."/>
            <person name="Jogler C."/>
        </authorList>
    </citation>
    <scope>NUCLEOTIDE SEQUENCE [LARGE SCALE GENOMIC DNA]</scope>
    <source>
        <strain evidence="4 5">CA13</strain>
    </source>
</reference>
<feature type="domain" description="Pilus formation protein N-terminal" evidence="3">
    <location>
        <begin position="53"/>
        <end position="121"/>
    </location>
</feature>
<dbReference type="GO" id="GO:0009306">
    <property type="term" value="P:protein secretion"/>
    <property type="evidence" value="ECO:0007669"/>
    <property type="project" value="InterPro"/>
</dbReference>
<organism evidence="4 5">
    <name type="scientific">Novipirellula herctigrandis</name>
    <dbReference type="NCBI Taxonomy" id="2527986"/>
    <lineage>
        <taxon>Bacteria</taxon>
        <taxon>Pseudomonadati</taxon>
        <taxon>Planctomycetota</taxon>
        <taxon>Planctomycetia</taxon>
        <taxon>Pirellulales</taxon>
        <taxon>Pirellulaceae</taxon>
        <taxon>Novipirellula</taxon>
    </lineage>
</organism>
<comment type="caution">
    <text evidence="4">The sequence shown here is derived from an EMBL/GenBank/DDBJ whole genome shotgun (WGS) entry which is preliminary data.</text>
</comment>
<dbReference type="InterPro" id="IPR050810">
    <property type="entry name" value="Bact_Secretion_Sys_Channel"/>
</dbReference>
<evidence type="ECO:0000259" key="3">
    <source>
        <dbReference type="Pfam" id="PF13629"/>
    </source>
</evidence>
<protein>
    <submittedName>
        <fullName evidence="4">Putative type II secretion system protein D</fullName>
    </submittedName>
</protein>
<dbReference type="RefSeq" id="WP_146397673.1">
    <property type="nucleotide sequence ID" value="NZ_SJPJ01000001.1"/>
</dbReference>
<keyword evidence="5" id="KW-1185">Reference proteome</keyword>
<accession>A0A5C5Z2P9</accession>
<evidence type="ECO:0000313" key="5">
    <source>
        <dbReference type="Proteomes" id="UP000315010"/>
    </source>
</evidence>
<dbReference type="Proteomes" id="UP000315010">
    <property type="component" value="Unassembled WGS sequence"/>
</dbReference>
<dbReference type="OrthoDB" id="9779724at2"/>
<dbReference type="Pfam" id="PF13629">
    <property type="entry name" value="T2SS-T3SS_pil_N"/>
    <property type="match status" value="1"/>
</dbReference>
<evidence type="ECO:0000256" key="1">
    <source>
        <dbReference type="RuleBase" id="RU004003"/>
    </source>
</evidence>
<name>A0A5C5Z2P9_9BACT</name>
<dbReference type="InterPro" id="IPR004846">
    <property type="entry name" value="T2SS/T3SS_dom"/>
</dbReference>
<dbReference type="PANTHER" id="PTHR30332:SF17">
    <property type="entry name" value="TYPE IV PILIATION SYSTEM PROTEIN DR_0774-RELATED"/>
    <property type="match status" value="1"/>
</dbReference>
<dbReference type="AlphaFoldDB" id="A0A5C5Z2P9"/>